<dbReference type="InterPro" id="IPR042100">
    <property type="entry name" value="Bug_dom1"/>
</dbReference>
<accession>A0ABT1CZ42</accession>
<dbReference type="InterPro" id="IPR005064">
    <property type="entry name" value="BUG"/>
</dbReference>
<comment type="caution">
    <text evidence="3">The sequence shown here is derived from an EMBL/GenBank/DDBJ whole genome shotgun (WGS) entry which is preliminary data.</text>
</comment>
<evidence type="ECO:0000313" key="4">
    <source>
        <dbReference type="Proteomes" id="UP001523392"/>
    </source>
</evidence>
<feature type="chain" id="PRO_5047059289" evidence="2">
    <location>
        <begin position="20"/>
        <end position="160"/>
    </location>
</feature>
<keyword evidence="2" id="KW-0732">Signal</keyword>
<dbReference type="EMBL" id="JAFIRR010000009">
    <property type="protein sequence ID" value="MCO6414935.1"/>
    <property type="molecule type" value="Genomic_DNA"/>
</dbReference>
<evidence type="ECO:0000256" key="1">
    <source>
        <dbReference type="ARBA" id="ARBA00006987"/>
    </source>
</evidence>
<keyword evidence="4" id="KW-1185">Reference proteome</keyword>
<protein>
    <submittedName>
        <fullName evidence="3">Tripartite tricarboxylate transporter substrate binding protein</fullName>
    </submittedName>
</protein>
<dbReference type="RefSeq" id="WP_252951523.1">
    <property type="nucleotide sequence ID" value="NZ_JAFIRR010000009.1"/>
</dbReference>
<evidence type="ECO:0000256" key="2">
    <source>
        <dbReference type="SAM" id="SignalP"/>
    </source>
</evidence>
<gene>
    <name evidence="3" type="ORF">JYK14_01930</name>
</gene>
<dbReference type="PANTHER" id="PTHR42928">
    <property type="entry name" value="TRICARBOXYLATE-BINDING PROTEIN"/>
    <property type="match status" value="1"/>
</dbReference>
<dbReference type="Gene3D" id="3.40.190.10">
    <property type="entry name" value="Periplasmic binding protein-like II"/>
    <property type="match status" value="1"/>
</dbReference>
<dbReference type="Pfam" id="PF03401">
    <property type="entry name" value="TctC"/>
    <property type="match status" value="1"/>
</dbReference>
<sequence>MKLPRRALLALPLASPALAQPAWPARPIRLVVGYPPAGTTDIAARLAAERLAPLLGQPVLVENRPGATGNIAAELVARSEPDGYTLVTSNIATTAINYSLFGDRMPVKPDDFAAIGLLTTVPNLIFVHPSTPARNVAELVALARARPGQMNYGSAGSGGS</sequence>
<reference evidence="3 4" key="1">
    <citation type="submission" date="2021-12" db="EMBL/GenBank/DDBJ databases">
        <title>Siccirubricoccus leaddurans sp. nov., a high concentration Zn2+ tolerance bacterium.</title>
        <authorList>
            <person name="Cao Y."/>
        </authorList>
    </citation>
    <scope>NUCLEOTIDE SEQUENCE [LARGE SCALE GENOMIC DNA]</scope>
    <source>
        <strain evidence="3 4">KC 17139</strain>
    </source>
</reference>
<dbReference type="PANTHER" id="PTHR42928:SF5">
    <property type="entry name" value="BLR1237 PROTEIN"/>
    <property type="match status" value="1"/>
</dbReference>
<dbReference type="Gene3D" id="3.40.190.150">
    <property type="entry name" value="Bordetella uptake gene, domain 1"/>
    <property type="match status" value="1"/>
</dbReference>
<evidence type="ECO:0000313" key="3">
    <source>
        <dbReference type="EMBL" id="MCO6414935.1"/>
    </source>
</evidence>
<feature type="non-terminal residue" evidence="3">
    <location>
        <position position="160"/>
    </location>
</feature>
<proteinExistence type="inferred from homology"/>
<name>A0ABT1CZ42_9PROT</name>
<organism evidence="3 4">
    <name type="scientific">Siccirubricoccus soli</name>
    <dbReference type="NCBI Taxonomy" id="2899147"/>
    <lineage>
        <taxon>Bacteria</taxon>
        <taxon>Pseudomonadati</taxon>
        <taxon>Pseudomonadota</taxon>
        <taxon>Alphaproteobacteria</taxon>
        <taxon>Acetobacterales</taxon>
        <taxon>Roseomonadaceae</taxon>
        <taxon>Siccirubricoccus</taxon>
    </lineage>
</organism>
<feature type="signal peptide" evidence="2">
    <location>
        <begin position="1"/>
        <end position="19"/>
    </location>
</feature>
<dbReference type="Proteomes" id="UP001523392">
    <property type="component" value="Unassembled WGS sequence"/>
</dbReference>
<comment type="similarity">
    <text evidence="1">Belongs to the UPF0065 (bug) family.</text>
</comment>